<dbReference type="Gene3D" id="2.60.40.3770">
    <property type="match status" value="1"/>
</dbReference>
<dbReference type="InterPro" id="IPR043603">
    <property type="entry name" value="Phlebo_G2_C"/>
</dbReference>
<feature type="transmembrane region" description="Helical" evidence="1">
    <location>
        <begin position="197"/>
        <end position="218"/>
    </location>
</feature>
<evidence type="ECO:0000256" key="1">
    <source>
        <dbReference type="SAM" id="Phobius"/>
    </source>
</evidence>
<dbReference type="Pfam" id="PF19019">
    <property type="entry name" value="Phlebo_G2_C"/>
    <property type="match status" value="1"/>
</dbReference>
<evidence type="ECO:0000259" key="2">
    <source>
        <dbReference type="Pfam" id="PF19019"/>
    </source>
</evidence>
<gene>
    <name evidence="3" type="ORF">HPBE_LOCUS24349</name>
</gene>
<feature type="domain" description="Phlebovirus glycoprotein G2 C-terminal" evidence="2">
    <location>
        <begin position="64"/>
        <end position="214"/>
    </location>
</feature>
<reference evidence="5" key="2">
    <citation type="submission" date="2019-09" db="UniProtKB">
        <authorList>
            <consortium name="WormBaseParasite"/>
        </authorList>
    </citation>
    <scope>IDENTIFICATION</scope>
</reference>
<dbReference type="AlphaFoldDB" id="A0A183GNS7"/>
<name>A0A183GNS7_HELPZ</name>
<evidence type="ECO:0000313" key="5">
    <source>
        <dbReference type="WBParaSite" id="HPBE_0002434701-mRNA-1"/>
    </source>
</evidence>
<keyword evidence="1" id="KW-0472">Membrane</keyword>
<reference evidence="3 4" key="1">
    <citation type="submission" date="2018-11" db="EMBL/GenBank/DDBJ databases">
        <authorList>
            <consortium name="Pathogen Informatics"/>
        </authorList>
    </citation>
    <scope>NUCLEOTIDE SEQUENCE [LARGE SCALE GENOMIC DNA]</scope>
</reference>
<protein>
    <submittedName>
        <fullName evidence="5">Phlebovirus_G2 domain-containing protein</fullName>
    </submittedName>
</protein>
<evidence type="ECO:0000313" key="4">
    <source>
        <dbReference type="Proteomes" id="UP000050761"/>
    </source>
</evidence>
<sequence length="222" mass="24302">MCTCPEGHIAPSLHQNTLPLVTKNIVIEQHQDKIAAHTKVGSAIHVQLSMENAKVAALQSQAQCCIKASTITGCYACLLGAKVSIVCRLTEEEATADLTCDTQHQIAICTKNGKLNEIVFHFDTPKVSTTCTICSGGQSSFQLDGMLDYVNDAQIQREISNNNEENIDETGNVFVTVFEWIYSFPDAISTFFANLNILTYIKTLLACSILLLFTLCIASSFR</sequence>
<accession>A0A3P8ED26</accession>
<evidence type="ECO:0000313" key="3">
    <source>
        <dbReference type="EMBL" id="VDP44498.1"/>
    </source>
</evidence>
<keyword evidence="1" id="KW-1133">Transmembrane helix</keyword>
<keyword evidence="1" id="KW-0812">Transmembrane</keyword>
<accession>A0A183GNS7</accession>
<dbReference type="Proteomes" id="UP000050761">
    <property type="component" value="Unassembled WGS sequence"/>
</dbReference>
<dbReference type="EMBL" id="UZAH01036221">
    <property type="protein sequence ID" value="VDP44498.1"/>
    <property type="molecule type" value="Genomic_DNA"/>
</dbReference>
<organism evidence="4 5">
    <name type="scientific">Heligmosomoides polygyrus</name>
    <name type="common">Parasitic roundworm</name>
    <dbReference type="NCBI Taxonomy" id="6339"/>
    <lineage>
        <taxon>Eukaryota</taxon>
        <taxon>Metazoa</taxon>
        <taxon>Ecdysozoa</taxon>
        <taxon>Nematoda</taxon>
        <taxon>Chromadorea</taxon>
        <taxon>Rhabditida</taxon>
        <taxon>Rhabditina</taxon>
        <taxon>Rhabditomorpha</taxon>
        <taxon>Strongyloidea</taxon>
        <taxon>Heligmosomidae</taxon>
        <taxon>Heligmosomoides</taxon>
    </lineage>
</organism>
<dbReference type="OrthoDB" id="5811575at2759"/>
<dbReference type="WBParaSite" id="HPBE_0002434701-mRNA-1">
    <property type="protein sequence ID" value="HPBE_0002434701-mRNA-1"/>
    <property type="gene ID" value="HPBE_0002434701"/>
</dbReference>
<keyword evidence="4" id="KW-1185">Reference proteome</keyword>
<proteinExistence type="predicted"/>